<organism evidence="10 11">
    <name type="scientific">Sediminicola luteus</name>
    <dbReference type="NCBI Taxonomy" id="319238"/>
    <lineage>
        <taxon>Bacteria</taxon>
        <taxon>Pseudomonadati</taxon>
        <taxon>Bacteroidota</taxon>
        <taxon>Flavobacteriia</taxon>
        <taxon>Flavobacteriales</taxon>
        <taxon>Flavobacteriaceae</taxon>
        <taxon>Sediminicola</taxon>
    </lineage>
</organism>
<keyword evidence="5" id="KW-0812">Transmembrane</keyword>
<dbReference type="SUPFAM" id="SSF56935">
    <property type="entry name" value="Porins"/>
    <property type="match status" value="1"/>
</dbReference>
<keyword evidence="4" id="KW-1134">Transmembrane beta strand</keyword>
<keyword evidence="6 9" id="KW-0732">Signal</keyword>
<name>A0ABV2TSG5_9FLAO</name>
<dbReference type="InterPro" id="IPR005362">
    <property type="entry name" value="UPF0164"/>
</dbReference>
<feature type="chain" id="PRO_5045295832" evidence="9">
    <location>
        <begin position="19"/>
        <end position="502"/>
    </location>
</feature>
<accession>A0ABV2TSG5</accession>
<proteinExistence type="inferred from homology"/>
<evidence type="ECO:0000256" key="2">
    <source>
        <dbReference type="ARBA" id="ARBA00005846"/>
    </source>
</evidence>
<evidence type="ECO:0000256" key="7">
    <source>
        <dbReference type="ARBA" id="ARBA00023136"/>
    </source>
</evidence>
<evidence type="ECO:0000256" key="1">
    <source>
        <dbReference type="ARBA" id="ARBA00004571"/>
    </source>
</evidence>
<comment type="similarity">
    <text evidence="2">Belongs to the UPF0164 family.</text>
</comment>
<comment type="caution">
    <text evidence="10">The sequence shown here is derived from an EMBL/GenBank/DDBJ whole genome shotgun (WGS) entry which is preliminary data.</text>
</comment>
<feature type="signal peptide" evidence="9">
    <location>
        <begin position="1"/>
        <end position="18"/>
    </location>
</feature>
<evidence type="ECO:0000256" key="5">
    <source>
        <dbReference type="ARBA" id="ARBA00022692"/>
    </source>
</evidence>
<dbReference type="PANTHER" id="PTHR35093:SF8">
    <property type="entry name" value="OUTER MEMBRANE PROTEIN NMB0088-RELATED"/>
    <property type="match status" value="1"/>
</dbReference>
<evidence type="ECO:0000256" key="4">
    <source>
        <dbReference type="ARBA" id="ARBA00022452"/>
    </source>
</evidence>
<dbReference type="PANTHER" id="PTHR35093">
    <property type="entry name" value="OUTER MEMBRANE PROTEIN NMB0088-RELATED"/>
    <property type="match status" value="1"/>
</dbReference>
<evidence type="ECO:0000313" key="10">
    <source>
        <dbReference type="EMBL" id="MET7028206.1"/>
    </source>
</evidence>
<dbReference type="Proteomes" id="UP001549773">
    <property type="component" value="Unassembled WGS sequence"/>
</dbReference>
<evidence type="ECO:0000256" key="8">
    <source>
        <dbReference type="ARBA" id="ARBA00023237"/>
    </source>
</evidence>
<dbReference type="Gene3D" id="2.40.160.60">
    <property type="entry name" value="Outer membrane protein transport protein (OMPP1/FadL/TodX)"/>
    <property type="match status" value="1"/>
</dbReference>
<keyword evidence="8" id="KW-0998">Cell outer membrane</keyword>
<evidence type="ECO:0000256" key="9">
    <source>
        <dbReference type="SAM" id="SignalP"/>
    </source>
</evidence>
<keyword evidence="7" id="KW-0472">Membrane</keyword>
<gene>
    <name evidence="10" type="ORF">ABXZ32_02310</name>
</gene>
<evidence type="ECO:0000313" key="11">
    <source>
        <dbReference type="Proteomes" id="UP001549773"/>
    </source>
</evidence>
<protein>
    <submittedName>
        <fullName evidence="10">Outer membrane protein transport protein</fullName>
    </submittedName>
</protein>
<dbReference type="InterPro" id="IPR005017">
    <property type="entry name" value="OMPP1/FadL/TodX"/>
</dbReference>
<dbReference type="Pfam" id="PF03687">
    <property type="entry name" value="UPF0164"/>
    <property type="match status" value="1"/>
</dbReference>
<keyword evidence="11" id="KW-1185">Reference proteome</keyword>
<evidence type="ECO:0000256" key="6">
    <source>
        <dbReference type="ARBA" id="ARBA00022729"/>
    </source>
</evidence>
<dbReference type="EMBL" id="JBEWYP010000001">
    <property type="protein sequence ID" value="MET7028206.1"/>
    <property type="molecule type" value="Genomic_DNA"/>
</dbReference>
<reference evidence="10 11" key="1">
    <citation type="submission" date="2024-07" db="EMBL/GenBank/DDBJ databases">
        <title>The genome sequence of type strain Sediminicola luteus GDMCC 1.2596T.</title>
        <authorList>
            <person name="Liu Y."/>
        </authorList>
    </citation>
    <scope>NUCLEOTIDE SEQUENCE [LARGE SCALE GENOMIC DNA]</scope>
    <source>
        <strain evidence="10 11">GDMCC 1.2596</strain>
    </source>
</reference>
<evidence type="ECO:0000256" key="3">
    <source>
        <dbReference type="ARBA" id="ARBA00008163"/>
    </source>
</evidence>
<dbReference type="RefSeq" id="WP_354617068.1">
    <property type="nucleotide sequence ID" value="NZ_JBEWYP010000001.1"/>
</dbReference>
<dbReference type="Pfam" id="PF03349">
    <property type="entry name" value="Toluene_X"/>
    <property type="match status" value="1"/>
</dbReference>
<sequence>MKRNFTLLMVFACLISNAQNITDVLRYSTENIQGTGRFQGLSGAFGALGGDLSALNVNPAGSAVFNNGQFSISASNYYRDNSAKYFNSTSLSDLNSLDINQLGVVFVFNNTDMNSDWKKVSLALNYDLVQNYDDDVFISGNSNQGIDNYFLNFAEGVPFGPLLIQNGEFIEEAYLDIGSSLGFVDQQAFLGYYGGVIDPVDENDDNNTAYISNAKYSTVNQRYFKSTSGYNGKFTVNLATQYQDNLYFGASLNFHSVSYNQLTTLRESGYDSDSEIQFTTFDNLLRTEGAGFSLSLGGIAKLNENIRIGGSYQSPTWYRLTDDTAQRINSDLADSDIGFINFNIVNLFERYTIKTPAKVTGSLAVIFGSDGLLSFDYGYQDMSQAELRPTNDPAFQSENAFISNALGGVSSFRLGGEYRIDQVSLRAGYRYEQSPYKNGFTIGDLNGYSAGIGYNFGGSRLDLAYNKSEQDIDQQLYSTGLNTPAAINTRNSNITLGYALNF</sequence>
<comment type="subcellular location">
    <subcellularLocation>
        <location evidence="1">Cell outer membrane</location>
        <topology evidence="1">Multi-pass membrane protein</topology>
    </subcellularLocation>
</comment>
<comment type="similarity">
    <text evidence="3">Belongs to the OmpP1/FadL family.</text>
</comment>